<feature type="transmembrane region" description="Helical" evidence="2">
    <location>
        <begin position="468"/>
        <end position="487"/>
    </location>
</feature>
<dbReference type="Pfam" id="PF13514">
    <property type="entry name" value="AAA_27"/>
    <property type="match status" value="1"/>
</dbReference>
<keyword evidence="5" id="KW-1185">Reference proteome</keyword>
<evidence type="ECO:0000313" key="5">
    <source>
        <dbReference type="Proteomes" id="UP000256520"/>
    </source>
</evidence>
<name>A0A3D8PUU8_9BACI</name>
<dbReference type="PANTHER" id="PTHR41259:SF1">
    <property type="entry name" value="DOUBLE-STRAND BREAK REPAIR RAD50 ATPASE, PUTATIVE-RELATED"/>
    <property type="match status" value="1"/>
</dbReference>
<dbReference type="Gene3D" id="3.40.50.300">
    <property type="entry name" value="P-loop containing nucleotide triphosphate hydrolases"/>
    <property type="match status" value="2"/>
</dbReference>
<accession>A0A3D8PUU8</accession>
<feature type="coiled-coil region" evidence="1">
    <location>
        <begin position="772"/>
        <end position="806"/>
    </location>
</feature>
<sequence>MSRLRFIKATIYGFGKWVDYSIDFTDELAIIYGENESGKSTIQRFILFMLFGLPPKQRAYYQPKQSGKMGGRLTVYDAEIGEFTIERQDTVRSGAAICYTEDGREHNQAWLQERLSGMNLQTYQSIFSFSATDLSFIQEMKEEDLSDILLSIGLTGSTTIHNLEKQLESSMLDLFRPTGKKPEINKQLNELDERLHSLRNFRENEETYREKKTAIDQLKEQVEQLQFSLNEAKAARYRVEKQLQALPIFSEYQQYTSSLTSYPMELEFPEEGIERLEKVKEGLLPLQSQLSVLQEAENQYKLKLQSIQDERMEDVYKEAQEILEEKESGLDYYKELKKIESTLEKVEVQLEAEINRLNIGISREELSQLTFPFHVEKKWIELKNNANQMNAEKQQLRLEENQLKQERNYLLNQLQMLEDEKLSEEKLQKLNRTINDYKENDLLHRLQTDALKKKQEWQRTKKTKMKSMNNLLLICIGVALLAVMLAVFTERALFMYVMLTFLLGGGLQWIFRKYTMKEMERMMTGANYSHTSNQHSEREIEDAEHLLAAHHSNLREIELLETKIKDNEINRLKFLDAKHSFKDKEARLHSLIENEYENYPFLNQVEIMYWPELYHSLKHLLSLVKDYQQELENRSQISDNLMKFEFSVNQFFARNNWEINANHSLIDKLGILESFVVNELEMAGKMNHYCDLLKDNDKQQQELRQKIKTYEKEIGILFENANVETEDSFYKKAKQSKEKTEINRLIERTINQLQMIFSKQEWEQYVENNLDAPRLEAKYNETKEKIVQIEKEINICREELAAIQASIALMESSESYSDSLYHFEMEKEQLNKLAKEWSILKIAMEMLLETKREYRDKYLPKVIEKTSIFFQELTGNTYCRVYAPNEDKPFQVELESGIRFSVDELSQGTIDQLYVALRLATSLILSENHRLPFIIDDAFVHFDSVRTKRMMRIMESIATDQQVIIFTCKKEVVDASQASEMIPLSNIM</sequence>
<dbReference type="InterPro" id="IPR038734">
    <property type="entry name" value="YhaN_AAA"/>
</dbReference>
<feature type="coiled-coil region" evidence="1">
    <location>
        <begin position="290"/>
        <end position="440"/>
    </location>
</feature>
<proteinExistence type="predicted"/>
<feature type="domain" description="YhaN AAA" evidence="3">
    <location>
        <begin position="6"/>
        <end position="201"/>
    </location>
</feature>
<comment type="caution">
    <text evidence="4">The sequence shown here is derived from an EMBL/GenBank/DDBJ whole genome shotgun (WGS) entry which is preliminary data.</text>
</comment>
<evidence type="ECO:0000313" key="4">
    <source>
        <dbReference type="EMBL" id="RDW19883.1"/>
    </source>
</evidence>
<dbReference type="OrthoDB" id="9764467at2"/>
<keyword evidence="1" id="KW-0175">Coiled coil</keyword>
<reference evidence="5" key="1">
    <citation type="submission" date="2017-11" db="EMBL/GenBank/DDBJ databases">
        <authorList>
            <person name="Zhu W."/>
        </authorList>
    </citation>
    <scope>NUCLEOTIDE SEQUENCE [LARGE SCALE GENOMIC DNA]</scope>
    <source>
        <strain evidence="5">CAU 1051</strain>
    </source>
</reference>
<dbReference type="SUPFAM" id="SSF52540">
    <property type="entry name" value="P-loop containing nucleoside triphosphate hydrolases"/>
    <property type="match status" value="1"/>
</dbReference>
<dbReference type="EMBL" id="PIOD01000006">
    <property type="protein sequence ID" value="RDW19883.1"/>
    <property type="molecule type" value="Genomic_DNA"/>
</dbReference>
<gene>
    <name evidence="4" type="ORF">CWR45_07420</name>
</gene>
<feature type="coiled-coil region" evidence="1">
    <location>
        <begin position="693"/>
        <end position="720"/>
    </location>
</feature>
<dbReference type="AlphaFoldDB" id="A0A3D8PUU8"/>
<keyword evidence="2" id="KW-0812">Transmembrane</keyword>
<dbReference type="PANTHER" id="PTHR41259">
    <property type="entry name" value="DOUBLE-STRAND BREAK REPAIR RAD50 ATPASE, PUTATIVE-RELATED"/>
    <property type="match status" value="1"/>
</dbReference>
<evidence type="ECO:0000259" key="3">
    <source>
        <dbReference type="Pfam" id="PF13514"/>
    </source>
</evidence>
<evidence type="ECO:0000256" key="2">
    <source>
        <dbReference type="SAM" id="Phobius"/>
    </source>
</evidence>
<dbReference type="Proteomes" id="UP000256520">
    <property type="component" value="Unassembled WGS sequence"/>
</dbReference>
<keyword evidence="2" id="KW-0472">Membrane</keyword>
<keyword evidence="2" id="KW-1133">Transmembrane helix</keyword>
<organism evidence="4 5">
    <name type="scientific">Oceanobacillus chungangensis</name>
    <dbReference type="NCBI Taxonomy" id="1229152"/>
    <lineage>
        <taxon>Bacteria</taxon>
        <taxon>Bacillati</taxon>
        <taxon>Bacillota</taxon>
        <taxon>Bacilli</taxon>
        <taxon>Bacillales</taxon>
        <taxon>Bacillaceae</taxon>
        <taxon>Oceanobacillus</taxon>
    </lineage>
</organism>
<feature type="transmembrane region" description="Helical" evidence="2">
    <location>
        <begin position="493"/>
        <end position="511"/>
    </location>
</feature>
<feature type="coiled-coil region" evidence="1">
    <location>
        <begin position="201"/>
        <end position="235"/>
    </location>
</feature>
<evidence type="ECO:0000256" key="1">
    <source>
        <dbReference type="SAM" id="Coils"/>
    </source>
</evidence>
<dbReference type="InterPro" id="IPR027417">
    <property type="entry name" value="P-loop_NTPase"/>
</dbReference>
<protein>
    <recommendedName>
        <fullName evidence="3">YhaN AAA domain-containing protein</fullName>
    </recommendedName>
</protein>